<dbReference type="InterPro" id="IPR039498">
    <property type="entry name" value="NTP_transf_5"/>
</dbReference>
<name>A0A934Q735_9MICO</name>
<dbReference type="Pfam" id="PF14907">
    <property type="entry name" value="NTP_transf_5"/>
    <property type="match status" value="1"/>
</dbReference>
<gene>
    <name evidence="1" type="ORF">JD276_10560</name>
</gene>
<dbReference type="Proteomes" id="UP000608530">
    <property type="component" value="Unassembled WGS sequence"/>
</dbReference>
<keyword evidence="2" id="KW-1185">Reference proteome</keyword>
<accession>A0A934Q735</accession>
<sequence length="295" mass="33736">MERAEAVDFDVAYTLVGELAQRRLNEHGLRVLFIKGQVLAKQGLRPPKTSLDIDLLVHPNDFDRVRDVLGADGWYRKDAAELRVAHEKHSDTLLHSYWPNMIDLHRFWPGFLAERGHIFDLLWEEKERGFIQSTPVHTTGAEVSALMLALHDIRSSGIPNREERLDALAARCEAKWGAEAGAVLHSKASLLSAVHTAAPFLQRLGVKPEQVTPSPELKEWQMQLRQQGRSVEGWWWRFKEAPLRAKMDVFLDASALRPGQLRALRPETPPGVLAFWKAWFTRLVEAVKWIRARKK</sequence>
<organism evidence="1 2">
    <name type="scientific">Leucobacter chromiisoli</name>
    <dbReference type="NCBI Taxonomy" id="2796471"/>
    <lineage>
        <taxon>Bacteria</taxon>
        <taxon>Bacillati</taxon>
        <taxon>Actinomycetota</taxon>
        <taxon>Actinomycetes</taxon>
        <taxon>Micrococcales</taxon>
        <taxon>Microbacteriaceae</taxon>
        <taxon>Leucobacter</taxon>
    </lineage>
</organism>
<protein>
    <submittedName>
        <fullName evidence="1">Nucleotidyltransferase family protein</fullName>
    </submittedName>
</protein>
<dbReference type="RefSeq" id="WP_200115612.1">
    <property type="nucleotide sequence ID" value="NZ_JAEHOH010000013.1"/>
</dbReference>
<evidence type="ECO:0000313" key="1">
    <source>
        <dbReference type="EMBL" id="MBK0419474.1"/>
    </source>
</evidence>
<evidence type="ECO:0000313" key="2">
    <source>
        <dbReference type="Proteomes" id="UP000608530"/>
    </source>
</evidence>
<reference evidence="1" key="1">
    <citation type="submission" date="2020-12" db="EMBL/GenBank/DDBJ databases">
        <title>Leucobacter sp. CAS1, isolated from Chromium sludge.</title>
        <authorList>
            <person name="Xu Z."/>
        </authorList>
    </citation>
    <scope>NUCLEOTIDE SEQUENCE</scope>
    <source>
        <strain evidence="1">CSA1</strain>
    </source>
</reference>
<proteinExistence type="predicted"/>
<dbReference type="EMBL" id="JAEHOH010000013">
    <property type="protein sequence ID" value="MBK0419474.1"/>
    <property type="molecule type" value="Genomic_DNA"/>
</dbReference>
<dbReference type="AlphaFoldDB" id="A0A934Q735"/>
<comment type="caution">
    <text evidence="1">The sequence shown here is derived from an EMBL/GenBank/DDBJ whole genome shotgun (WGS) entry which is preliminary data.</text>
</comment>